<dbReference type="PANTHER" id="PTHR30055:SF238">
    <property type="entry name" value="MYCOFACTOCIN BIOSYNTHESIS TRANSCRIPTIONAL REGULATOR MFTR-RELATED"/>
    <property type="match status" value="1"/>
</dbReference>
<dbReference type="PROSITE" id="PS50977">
    <property type="entry name" value="HTH_TETR_2"/>
    <property type="match status" value="1"/>
</dbReference>
<evidence type="ECO:0000256" key="3">
    <source>
        <dbReference type="ARBA" id="ARBA00023163"/>
    </source>
</evidence>
<evidence type="ECO:0000256" key="2">
    <source>
        <dbReference type="ARBA" id="ARBA00023125"/>
    </source>
</evidence>
<name>A0ABP8PGP0_9ACTN</name>
<dbReference type="Proteomes" id="UP001500503">
    <property type="component" value="Unassembled WGS sequence"/>
</dbReference>
<dbReference type="InterPro" id="IPR001647">
    <property type="entry name" value="HTH_TetR"/>
</dbReference>
<organism evidence="6 7">
    <name type="scientific">Actinoallomurus oryzae</name>
    <dbReference type="NCBI Taxonomy" id="502180"/>
    <lineage>
        <taxon>Bacteria</taxon>
        <taxon>Bacillati</taxon>
        <taxon>Actinomycetota</taxon>
        <taxon>Actinomycetes</taxon>
        <taxon>Streptosporangiales</taxon>
        <taxon>Thermomonosporaceae</taxon>
        <taxon>Actinoallomurus</taxon>
    </lineage>
</organism>
<dbReference type="Pfam" id="PF00440">
    <property type="entry name" value="TetR_N"/>
    <property type="match status" value="1"/>
</dbReference>
<dbReference type="PROSITE" id="PS01081">
    <property type="entry name" value="HTH_TETR_1"/>
    <property type="match status" value="1"/>
</dbReference>
<sequence>MPGSMRDRILAAAVSVMRERGVAQTTTKEIARVAGVAEGSIYNHFADKAELVAASMTEVAGGIRDALTRLSQRVGRNSVEDNLAEFAEAQIVFFTDLLPITGPVLGDHDLRAWLRAGGPQTSSHGEPAPAPVLGHAAVIAYLEAERDVGRLAAWARPPYLAALLIGACRQYAFVRLLTPPETITEVAGLPADPAEYARDVAHTVMAGHHARRARPR</sequence>
<evidence type="ECO:0000256" key="4">
    <source>
        <dbReference type="PROSITE-ProRule" id="PRU00335"/>
    </source>
</evidence>
<keyword evidence="7" id="KW-1185">Reference proteome</keyword>
<dbReference type="PANTHER" id="PTHR30055">
    <property type="entry name" value="HTH-TYPE TRANSCRIPTIONAL REGULATOR RUTR"/>
    <property type="match status" value="1"/>
</dbReference>
<accession>A0ABP8PGP0</accession>
<dbReference type="RefSeq" id="WP_345458729.1">
    <property type="nucleotide sequence ID" value="NZ_BAABHF010000010.1"/>
</dbReference>
<feature type="domain" description="HTH tetR-type" evidence="5">
    <location>
        <begin position="3"/>
        <end position="63"/>
    </location>
</feature>
<feature type="DNA-binding region" description="H-T-H motif" evidence="4">
    <location>
        <begin position="26"/>
        <end position="45"/>
    </location>
</feature>
<keyword evidence="3" id="KW-0804">Transcription</keyword>
<dbReference type="PRINTS" id="PR00455">
    <property type="entry name" value="HTHTETR"/>
</dbReference>
<proteinExistence type="predicted"/>
<evidence type="ECO:0000313" key="6">
    <source>
        <dbReference type="EMBL" id="GAA4486751.1"/>
    </source>
</evidence>
<dbReference type="InterPro" id="IPR009057">
    <property type="entry name" value="Homeodomain-like_sf"/>
</dbReference>
<gene>
    <name evidence="6" type="ORF">GCM10023191_013590</name>
</gene>
<comment type="caution">
    <text evidence="6">The sequence shown here is derived from an EMBL/GenBank/DDBJ whole genome shotgun (WGS) entry which is preliminary data.</text>
</comment>
<dbReference type="InterPro" id="IPR050109">
    <property type="entry name" value="HTH-type_TetR-like_transc_reg"/>
</dbReference>
<evidence type="ECO:0000259" key="5">
    <source>
        <dbReference type="PROSITE" id="PS50977"/>
    </source>
</evidence>
<dbReference type="SUPFAM" id="SSF46689">
    <property type="entry name" value="Homeodomain-like"/>
    <property type="match status" value="1"/>
</dbReference>
<dbReference type="InterPro" id="IPR023772">
    <property type="entry name" value="DNA-bd_HTH_TetR-type_CS"/>
</dbReference>
<reference evidence="7" key="1">
    <citation type="journal article" date="2019" name="Int. J. Syst. Evol. Microbiol.">
        <title>The Global Catalogue of Microorganisms (GCM) 10K type strain sequencing project: providing services to taxonomists for standard genome sequencing and annotation.</title>
        <authorList>
            <consortium name="The Broad Institute Genomics Platform"/>
            <consortium name="The Broad Institute Genome Sequencing Center for Infectious Disease"/>
            <person name="Wu L."/>
            <person name="Ma J."/>
        </authorList>
    </citation>
    <scope>NUCLEOTIDE SEQUENCE [LARGE SCALE GENOMIC DNA]</scope>
    <source>
        <strain evidence="7">JCM 17933</strain>
    </source>
</reference>
<evidence type="ECO:0000313" key="7">
    <source>
        <dbReference type="Proteomes" id="UP001500503"/>
    </source>
</evidence>
<protein>
    <submittedName>
        <fullName evidence="6">TetR/AcrR family transcriptional regulator</fullName>
    </submittedName>
</protein>
<evidence type="ECO:0000256" key="1">
    <source>
        <dbReference type="ARBA" id="ARBA00023015"/>
    </source>
</evidence>
<dbReference type="EMBL" id="BAABHF010000010">
    <property type="protein sequence ID" value="GAA4486751.1"/>
    <property type="molecule type" value="Genomic_DNA"/>
</dbReference>
<keyword evidence="1" id="KW-0805">Transcription regulation</keyword>
<keyword evidence="2 4" id="KW-0238">DNA-binding</keyword>
<dbReference type="Gene3D" id="1.10.357.10">
    <property type="entry name" value="Tetracycline Repressor, domain 2"/>
    <property type="match status" value="1"/>
</dbReference>